<evidence type="ECO:0000313" key="2">
    <source>
        <dbReference type="EMBL" id="KAF8466052.1"/>
    </source>
</evidence>
<evidence type="ECO:0000313" key="3">
    <source>
        <dbReference type="Proteomes" id="UP000759537"/>
    </source>
</evidence>
<dbReference type="AlphaFoldDB" id="A0A9P5MNS0"/>
<sequence>MRTFNFGLLAVLSCIAMIGATPIGNGAPAEALGRRQGSYPCVFPPPISIPPGCDPNYGSGDATEGGDA</sequence>
<organism evidence="2 3">
    <name type="scientific">Russula ochroleuca</name>
    <dbReference type="NCBI Taxonomy" id="152965"/>
    <lineage>
        <taxon>Eukaryota</taxon>
        <taxon>Fungi</taxon>
        <taxon>Dikarya</taxon>
        <taxon>Basidiomycota</taxon>
        <taxon>Agaricomycotina</taxon>
        <taxon>Agaricomycetes</taxon>
        <taxon>Russulales</taxon>
        <taxon>Russulaceae</taxon>
        <taxon>Russula</taxon>
    </lineage>
</organism>
<accession>A0A9P5MNS0</accession>
<comment type="caution">
    <text evidence="2">The sequence shown here is derived from an EMBL/GenBank/DDBJ whole genome shotgun (WGS) entry which is preliminary data.</text>
</comment>
<protein>
    <submittedName>
        <fullName evidence="2">Uncharacterized protein</fullName>
    </submittedName>
</protein>
<dbReference type="EMBL" id="WHVB01000043">
    <property type="protein sequence ID" value="KAF8466052.1"/>
    <property type="molecule type" value="Genomic_DNA"/>
</dbReference>
<reference evidence="2" key="1">
    <citation type="submission" date="2019-10" db="EMBL/GenBank/DDBJ databases">
        <authorList>
            <consortium name="DOE Joint Genome Institute"/>
            <person name="Kuo A."/>
            <person name="Miyauchi S."/>
            <person name="Kiss E."/>
            <person name="Drula E."/>
            <person name="Kohler A."/>
            <person name="Sanchez-Garcia M."/>
            <person name="Andreopoulos B."/>
            <person name="Barry K.W."/>
            <person name="Bonito G."/>
            <person name="Buee M."/>
            <person name="Carver A."/>
            <person name="Chen C."/>
            <person name="Cichocki N."/>
            <person name="Clum A."/>
            <person name="Culley D."/>
            <person name="Crous P.W."/>
            <person name="Fauchery L."/>
            <person name="Girlanda M."/>
            <person name="Hayes R."/>
            <person name="Keri Z."/>
            <person name="LaButti K."/>
            <person name="Lipzen A."/>
            <person name="Lombard V."/>
            <person name="Magnuson J."/>
            <person name="Maillard F."/>
            <person name="Morin E."/>
            <person name="Murat C."/>
            <person name="Nolan M."/>
            <person name="Ohm R."/>
            <person name="Pangilinan J."/>
            <person name="Pereira M."/>
            <person name="Perotto S."/>
            <person name="Peter M."/>
            <person name="Riley R."/>
            <person name="Sitrit Y."/>
            <person name="Stielow B."/>
            <person name="Szollosi G."/>
            <person name="Zifcakova L."/>
            <person name="Stursova M."/>
            <person name="Spatafora J.W."/>
            <person name="Tedersoo L."/>
            <person name="Vaario L.-M."/>
            <person name="Yamada A."/>
            <person name="Yan M."/>
            <person name="Wang P."/>
            <person name="Xu J."/>
            <person name="Bruns T."/>
            <person name="Baldrian P."/>
            <person name="Vilgalys R."/>
            <person name="Henrissat B."/>
            <person name="Grigoriev I.V."/>
            <person name="Hibbett D."/>
            <person name="Nagy L.G."/>
            <person name="Martin F.M."/>
        </authorList>
    </citation>
    <scope>NUCLEOTIDE SEQUENCE</scope>
    <source>
        <strain evidence="2">Prilba</strain>
    </source>
</reference>
<feature type="signal peptide" evidence="1">
    <location>
        <begin position="1"/>
        <end position="20"/>
    </location>
</feature>
<name>A0A9P5MNS0_9AGAM</name>
<gene>
    <name evidence="2" type="ORF">DFH94DRAFT_698562</name>
</gene>
<keyword evidence="1" id="KW-0732">Signal</keyword>
<dbReference type="Proteomes" id="UP000759537">
    <property type="component" value="Unassembled WGS sequence"/>
</dbReference>
<feature type="chain" id="PRO_5040437032" evidence="1">
    <location>
        <begin position="21"/>
        <end position="68"/>
    </location>
</feature>
<evidence type="ECO:0000256" key="1">
    <source>
        <dbReference type="SAM" id="SignalP"/>
    </source>
</evidence>
<reference evidence="2" key="2">
    <citation type="journal article" date="2020" name="Nat. Commun.">
        <title>Large-scale genome sequencing of mycorrhizal fungi provides insights into the early evolution of symbiotic traits.</title>
        <authorList>
            <person name="Miyauchi S."/>
            <person name="Kiss E."/>
            <person name="Kuo A."/>
            <person name="Drula E."/>
            <person name="Kohler A."/>
            <person name="Sanchez-Garcia M."/>
            <person name="Morin E."/>
            <person name="Andreopoulos B."/>
            <person name="Barry K.W."/>
            <person name="Bonito G."/>
            <person name="Buee M."/>
            <person name="Carver A."/>
            <person name="Chen C."/>
            <person name="Cichocki N."/>
            <person name="Clum A."/>
            <person name="Culley D."/>
            <person name="Crous P.W."/>
            <person name="Fauchery L."/>
            <person name="Girlanda M."/>
            <person name="Hayes R.D."/>
            <person name="Keri Z."/>
            <person name="LaButti K."/>
            <person name="Lipzen A."/>
            <person name="Lombard V."/>
            <person name="Magnuson J."/>
            <person name="Maillard F."/>
            <person name="Murat C."/>
            <person name="Nolan M."/>
            <person name="Ohm R.A."/>
            <person name="Pangilinan J."/>
            <person name="Pereira M.F."/>
            <person name="Perotto S."/>
            <person name="Peter M."/>
            <person name="Pfister S."/>
            <person name="Riley R."/>
            <person name="Sitrit Y."/>
            <person name="Stielow J.B."/>
            <person name="Szollosi G."/>
            <person name="Zifcakova L."/>
            <person name="Stursova M."/>
            <person name="Spatafora J.W."/>
            <person name="Tedersoo L."/>
            <person name="Vaario L.M."/>
            <person name="Yamada A."/>
            <person name="Yan M."/>
            <person name="Wang P."/>
            <person name="Xu J."/>
            <person name="Bruns T."/>
            <person name="Baldrian P."/>
            <person name="Vilgalys R."/>
            <person name="Dunand C."/>
            <person name="Henrissat B."/>
            <person name="Grigoriev I.V."/>
            <person name="Hibbett D."/>
            <person name="Nagy L.G."/>
            <person name="Martin F.M."/>
        </authorList>
    </citation>
    <scope>NUCLEOTIDE SEQUENCE</scope>
    <source>
        <strain evidence="2">Prilba</strain>
    </source>
</reference>
<dbReference type="OrthoDB" id="3260083at2759"/>
<keyword evidence="3" id="KW-1185">Reference proteome</keyword>
<proteinExistence type="predicted"/>